<evidence type="ECO:0000313" key="2">
    <source>
        <dbReference type="Proteomes" id="UP000503096"/>
    </source>
</evidence>
<gene>
    <name evidence="1" type="ORF">DSM104440_02195</name>
</gene>
<accession>A0A6M4H6Z7</accession>
<name>A0A6M4H6Z7_9PROT</name>
<dbReference type="KEGG" id="upl:DSM104440_02195"/>
<evidence type="ECO:0000313" key="1">
    <source>
        <dbReference type="EMBL" id="QJR15376.1"/>
    </source>
</evidence>
<sequence length="259" mass="28997">MGSGYVMDFSNRTFSEFFRESARVDIYDDKYSKNGDSKARRLRAFIEMESDAVVGKSIADLLEYWRYKAQQPSAKEQALAQRAGDLVERLLGKPMQRRDSAEEFLKQDFGAFSLQKVQVTGALVPILEARVAEAIRCLKADSPLAVIFHCGSILEGLLLGVASANPRDFNQAQASPKDKSGVVKPLYEWSLASFIDVACELGYLKLDVKKFSHALRDFRNYIHPYEQMSSGFKPDRHTAEICLQVLKAAVASLGGERKQ</sequence>
<dbReference type="InParanoid" id="A0A6M4H6Z7"/>
<dbReference type="AlphaFoldDB" id="A0A6M4H6Z7"/>
<keyword evidence="2" id="KW-1185">Reference proteome</keyword>
<proteinExistence type="predicted"/>
<dbReference type="EMBL" id="CP053073">
    <property type="protein sequence ID" value="QJR15376.1"/>
    <property type="molecule type" value="Genomic_DNA"/>
</dbReference>
<dbReference type="Proteomes" id="UP000503096">
    <property type="component" value="Chromosome"/>
</dbReference>
<reference evidence="1 2" key="1">
    <citation type="submission" date="2020-04" db="EMBL/GenBank/DDBJ databases">
        <title>Usitatibacter rugosus gen. nov., sp. nov. and Usitatibacter palustris sp. nov., novel members of Usitatibacteraceae fam. nov. within the order Nitrosomonadales isolated from soil.</title>
        <authorList>
            <person name="Huber K.J."/>
            <person name="Neumann-Schaal M."/>
            <person name="Geppert A."/>
            <person name="Luckner M."/>
            <person name="Wanner G."/>
            <person name="Overmann J."/>
        </authorList>
    </citation>
    <scope>NUCLEOTIDE SEQUENCE [LARGE SCALE GENOMIC DNA]</scope>
    <source>
        <strain evidence="1 2">Swamp67</strain>
    </source>
</reference>
<organism evidence="1 2">
    <name type="scientific">Usitatibacter palustris</name>
    <dbReference type="NCBI Taxonomy" id="2732487"/>
    <lineage>
        <taxon>Bacteria</taxon>
        <taxon>Pseudomonadati</taxon>
        <taxon>Pseudomonadota</taxon>
        <taxon>Betaproteobacteria</taxon>
        <taxon>Nitrosomonadales</taxon>
        <taxon>Usitatibacteraceae</taxon>
        <taxon>Usitatibacter</taxon>
    </lineage>
</organism>
<protein>
    <submittedName>
        <fullName evidence="1">Uncharacterized protein</fullName>
    </submittedName>
</protein>